<gene>
    <name evidence="1" type="ORF">GCM10022236_53140</name>
</gene>
<organism evidence="1 2">
    <name type="scientific">Microlunatus ginsengisoli</name>
    <dbReference type="NCBI Taxonomy" id="363863"/>
    <lineage>
        <taxon>Bacteria</taxon>
        <taxon>Bacillati</taxon>
        <taxon>Actinomycetota</taxon>
        <taxon>Actinomycetes</taxon>
        <taxon>Propionibacteriales</taxon>
        <taxon>Propionibacteriaceae</taxon>
        <taxon>Microlunatus</taxon>
    </lineage>
</organism>
<dbReference type="SUPFAM" id="SSF54593">
    <property type="entry name" value="Glyoxalase/Bleomycin resistance protein/Dihydroxybiphenyl dioxygenase"/>
    <property type="match status" value="1"/>
</dbReference>
<sequence>MRPGPDPRSAGNMPGSLVHKTYFVLMVVEMDRALHFYMENSTRRLSCILRTGASCWSTGPQWRSIRALGGRIAVPPRDRPGEGIRIAQLADAEGNVLTVAEPAR</sequence>
<dbReference type="InterPro" id="IPR029068">
    <property type="entry name" value="Glyas_Bleomycin-R_OHBP_Dase"/>
</dbReference>
<dbReference type="EMBL" id="BAABAB010000057">
    <property type="protein sequence ID" value="GAA3643886.1"/>
    <property type="molecule type" value="Genomic_DNA"/>
</dbReference>
<evidence type="ECO:0000313" key="1">
    <source>
        <dbReference type="EMBL" id="GAA3643886.1"/>
    </source>
</evidence>
<proteinExistence type="predicted"/>
<protein>
    <recommendedName>
        <fullName evidence="3">VOC domain-containing protein</fullName>
    </recommendedName>
</protein>
<accession>A0ABP7B019</accession>
<dbReference type="Gene3D" id="3.10.180.10">
    <property type="entry name" value="2,3-Dihydroxybiphenyl 1,2-Dioxygenase, domain 1"/>
    <property type="match status" value="1"/>
</dbReference>
<evidence type="ECO:0000313" key="2">
    <source>
        <dbReference type="Proteomes" id="UP001501490"/>
    </source>
</evidence>
<evidence type="ECO:0008006" key="3">
    <source>
        <dbReference type="Google" id="ProtNLM"/>
    </source>
</evidence>
<keyword evidence="2" id="KW-1185">Reference proteome</keyword>
<dbReference type="Proteomes" id="UP001501490">
    <property type="component" value="Unassembled WGS sequence"/>
</dbReference>
<name>A0ABP7B019_9ACTN</name>
<comment type="caution">
    <text evidence="1">The sequence shown here is derived from an EMBL/GenBank/DDBJ whole genome shotgun (WGS) entry which is preliminary data.</text>
</comment>
<reference evidence="2" key="1">
    <citation type="journal article" date="2019" name="Int. J. Syst. Evol. Microbiol.">
        <title>The Global Catalogue of Microorganisms (GCM) 10K type strain sequencing project: providing services to taxonomists for standard genome sequencing and annotation.</title>
        <authorList>
            <consortium name="The Broad Institute Genomics Platform"/>
            <consortium name="The Broad Institute Genome Sequencing Center for Infectious Disease"/>
            <person name="Wu L."/>
            <person name="Ma J."/>
        </authorList>
    </citation>
    <scope>NUCLEOTIDE SEQUENCE [LARGE SCALE GENOMIC DNA]</scope>
    <source>
        <strain evidence="2">JCM 16929</strain>
    </source>
</reference>